<dbReference type="GeneID" id="111021370"/>
<dbReference type="GO" id="GO:0007029">
    <property type="term" value="P:endoplasmic reticulum organization"/>
    <property type="evidence" value="ECO:0007669"/>
    <property type="project" value="InterPro"/>
</dbReference>
<keyword evidence="4" id="KW-0256">Endoplasmic reticulum</keyword>
<dbReference type="PANTHER" id="PTHR20955:SF1">
    <property type="entry name" value="PROTEIN JAGUNAL HOMOLOG 1"/>
    <property type="match status" value="1"/>
</dbReference>
<keyword evidence="3 7" id="KW-0812">Transmembrane</keyword>
<evidence type="ECO:0000313" key="9">
    <source>
        <dbReference type="RefSeq" id="XP_022154010.1"/>
    </source>
</evidence>
<dbReference type="GO" id="GO:0016192">
    <property type="term" value="P:vesicle-mediated transport"/>
    <property type="evidence" value="ECO:0007669"/>
    <property type="project" value="TreeGrafter"/>
</dbReference>
<evidence type="ECO:0000256" key="5">
    <source>
        <dbReference type="ARBA" id="ARBA00022989"/>
    </source>
</evidence>
<dbReference type="GO" id="GO:0005789">
    <property type="term" value="C:endoplasmic reticulum membrane"/>
    <property type="evidence" value="ECO:0007669"/>
    <property type="project" value="UniProtKB-SubCell"/>
</dbReference>
<dbReference type="Proteomes" id="UP000504603">
    <property type="component" value="Unplaced"/>
</dbReference>
<organism evidence="8 9">
    <name type="scientific">Momordica charantia</name>
    <name type="common">Bitter gourd</name>
    <name type="synonym">Balsam pear</name>
    <dbReference type="NCBI Taxonomy" id="3673"/>
    <lineage>
        <taxon>Eukaryota</taxon>
        <taxon>Viridiplantae</taxon>
        <taxon>Streptophyta</taxon>
        <taxon>Embryophyta</taxon>
        <taxon>Tracheophyta</taxon>
        <taxon>Spermatophyta</taxon>
        <taxon>Magnoliopsida</taxon>
        <taxon>eudicotyledons</taxon>
        <taxon>Gunneridae</taxon>
        <taxon>Pentapetalae</taxon>
        <taxon>rosids</taxon>
        <taxon>fabids</taxon>
        <taxon>Cucurbitales</taxon>
        <taxon>Cucurbitaceae</taxon>
        <taxon>Momordiceae</taxon>
        <taxon>Momordica</taxon>
    </lineage>
</organism>
<evidence type="ECO:0000256" key="3">
    <source>
        <dbReference type="ARBA" id="ARBA00022692"/>
    </source>
</evidence>
<dbReference type="RefSeq" id="XP_022154010.1">
    <property type="nucleotide sequence ID" value="XM_022298318.1"/>
</dbReference>
<name>A0A6J1DIF4_MOMCH</name>
<protein>
    <submittedName>
        <fullName evidence="9">Uncharacterized protein LOC111021370</fullName>
    </submittedName>
</protein>
<keyword evidence="6 7" id="KW-0472">Membrane</keyword>
<evidence type="ECO:0000256" key="4">
    <source>
        <dbReference type="ARBA" id="ARBA00022824"/>
    </source>
</evidence>
<feature type="transmembrane region" description="Helical" evidence="7">
    <location>
        <begin position="61"/>
        <end position="81"/>
    </location>
</feature>
<dbReference type="KEGG" id="mcha:111021370"/>
<comment type="subcellular location">
    <subcellularLocation>
        <location evidence="1">Endoplasmic reticulum membrane</location>
        <topology evidence="1">Multi-pass membrane protein</topology>
    </subcellularLocation>
</comment>
<dbReference type="OrthoDB" id="1915239at2759"/>
<sequence length="111" mass="12118">WHNISALPLFSHTAHRRPLTASRHRPLSSSRRVRCCRATAARCQGPHISGYQKVAKGKSCLYTLISAQVLIQLCGVVYLFILTSKRETLDKLAISSAITGLSSLIVGELGC</sequence>
<evidence type="ECO:0000256" key="7">
    <source>
        <dbReference type="SAM" id="Phobius"/>
    </source>
</evidence>
<dbReference type="InterPro" id="IPR009787">
    <property type="entry name" value="Jagunal"/>
</dbReference>
<evidence type="ECO:0000256" key="6">
    <source>
        <dbReference type="ARBA" id="ARBA00023136"/>
    </source>
</evidence>
<keyword evidence="8" id="KW-1185">Reference proteome</keyword>
<reference evidence="9" key="1">
    <citation type="submission" date="2025-08" db="UniProtKB">
        <authorList>
            <consortium name="RefSeq"/>
        </authorList>
    </citation>
    <scope>IDENTIFICATION</scope>
    <source>
        <strain evidence="9">OHB3-1</strain>
    </source>
</reference>
<evidence type="ECO:0000256" key="2">
    <source>
        <dbReference type="ARBA" id="ARBA00008462"/>
    </source>
</evidence>
<accession>A0A6J1DIF4</accession>
<comment type="similarity">
    <text evidence="2">Belongs to the jagunal family.</text>
</comment>
<proteinExistence type="inferred from homology"/>
<dbReference type="PANTHER" id="PTHR20955">
    <property type="entry name" value="PROTEIN JAGUNAL HOMOLOG 1"/>
    <property type="match status" value="1"/>
</dbReference>
<feature type="non-terminal residue" evidence="9">
    <location>
        <position position="1"/>
    </location>
</feature>
<evidence type="ECO:0000313" key="8">
    <source>
        <dbReference type="Proteomes" id="UP000504603"/>
    </source>
</evidence>
<keyword evidence="5 7" id="KW-1133">Transmembrane helix</keyword>
<gene>
    <name evidence="9" type="primary">LOC111021370</name>
</gene>
<dbReference type="AlphaFoldDB" id="A0A6J1DIF4"/>
<evidence type="ECO:0000256" key="1">
    <source>
        <dbReference type="ARBA" id="ARBA00004477"/>
    </source>
</evidence>